<dbReference type="InterPro" id="IPR042197">
    <property type="entry name" value="Apaf_helical"/>
</dbReference>
<reference evidence="7" key="2">
    <citation type="submission" date="2023-06" db="EMBL/GenBank/DDBJ databases">
        <authorList>
            <person name="Ma L."/>
            <person name="Liu K.-W."/>
            <person name="Li Z."/>
            <person name="Hsiao Y.-Y."/>
            <person name="Qi Y."/>
            <person name="Fu T."/>
            <person name="Tang G."/>
            <person name="Zhang D."/>
            <person name="Sun W.-H."/>
            <person name="Liu D.-K."/>
            <person name="Li Y."/>
            <person name="Chen G.-Z."/>
            <person name="Liu X.-D."/>
            <person name="Liao X.-Y."/>
            <person name="Jiang Y.-T."/>
            <person name="Yu X."/>
            <person name="Hao Y."/>
            <person name="Huang J."/>
            <person name="Zhao X.-W."/>
            <person name="Ke S."/>
            <person name="Chen Y.-Y."/>
            <person name="Wu W.-L."/>
            <person name="Hsu J.-L."/>
            <person name="Lin Y.-F."/>
            <person name="Huang M.-D."/>
            <person name="Li C.-Y."/>
            <person name="Huang L."/>
            <person name="Wang Z.-W."/>
            <person name="Zhao X."/>
            <person name="Zhong W.-Y."/>
            <person name="Peng D.-H."/>
            <person name="Ahmad S."/>
            <person name="Lan S."/>
            <person name="Zhang J.-S."/>
            <person name="Tsai W.-C."/>
            <person name="Van De Peer Y."/>
            <person name="Liu Z.-J."/>
        </authorList>
    </citation>
    <scope>NUCLEOTIDE SEQUENCE</scope>
    <source>
        <strain evidence="7">CP</strain>
        <tissue evidence="7">Leaves</tissue>
    </source>
</reference>
<keyword evidence="8" id="KW-1185">Reference proteome</keyword>
<dbReference type="FunFam" id="3.40.50.300:FF:001091">
    <property type="entry name" value="Probable disease resistance protein At1g61300"/>
    <property type="match status" value="1"/>
</dbReference>
<organism evidence="7 8">
    <name type="scientific">Acorus calamus</name>
    <name type="common">Sweet flag</name>
    <dbReference type="NCBI Taxonomy" id="4465"/>
    <lineage>
        <taxon>Eukaryota</taxon>
        <taxon>Viridiplantae</taxon>
        <taxon>Streptophyta</taxon>
        <taxon>Embryophyta</taxon>
        <taxon>Tracheophyta</taxon>
        <taxon>Spermatophyta</taxon>
        <taxon>Magnoliopsida</taxon>
        <taxon>Liliopsida</taxon>
        <taxon>Acoraceae</taxon>
        <taxon>Acorus</taxon>
    </lineage>
</organism>
<keyword evidence="4" id="KW-0067">ATP-binding</keyword>
<comment type="similarity">
    <text evidence="1">Belongs to the disease resistance NB-LRR family.</text>
</comment>
<keyword evidence="2" id="KW-0677">Repeat</keyword>
<sequence length="1148" mass="129066">MWPCIMDIAKGAGKMLWEPIKLHASYFICCERYVDDLNVHVKKLDPKKQAREKMANEIGKEPSSELLDWLKNVKKVNDDAKRMADKVGEHQHCFTWFSDLGSRHSLGKEAVEKKALVDQLQEQNVVCISVTADVEVIESLFNEDLRVYQSTDLALQKVMDALQNNGVRKIGLHGMGGVGKTTLAREIKRRALEQKMFKKAIMVTISQNPNLDTIREKMAEQLGFDAKQYSVSSEKLFSLIKQVGQVLIILDDMWKSLNLSDIGIPPDRSPDGCKIILTSRNLEVCKSMRSKEIIQLGVLSSEDSWKMFKYYSEVVESSIDSGNVCCVAREVADECKGLPLAIATVGRALIEKSLPEWENALVQLRASVPDNIFELKDVFMQLKFSYDHLSTEAQSCFLLCSLFPEDAEISVEQLTLYAMGEGFLGSVSTLQETKNSVLSLVNKLKASCLLLEEGEKGETVKMHDVVRDVAIYIGSNENHEGCLSKSYQNEPDWENVKDCKRLSVINNSICILPEKPPECLHIQTLLLESNSEFSELKTIPDKFFEGMTSLRVLDLCYTSISSLPASMSYLTNLQVLDLDSCSSLEDISALGSQNKLQVLSLRNTKVKAWSAVVGKFTGLKYLDLRGIGKLRIPPKVISNLCQLEELHVGGSFTKWEVGGEETGENAPLHEIQSLIKLKTLSIEVDKYWEGMLDRVFIKLERFDIVLGPIITNSWTYEKRASLRASIRVNLSNLGLPGWVSTLLHKTERLELVNSSCPQLDATGGDGLQCMKILELEKCNEMEFIIIDQNRSSIPCTVLPRLKNLQLKNMEKLTGICSSPLPNGSLEELKGLKVDDCSKLNIHQILLMSNDRLEYLYISRHDSMKEIISTCSASRALLPKLRTMFLIELPELMSIWKGDSVLPLGSLSNLTFLDVTKCNELRYALSLSLAQTLESLEELYVYDCKMMEGLIPYDVVVVEEASSAATTFRKSISPFSRIFCNLRHLDIQHCLGVFLFPLRLAQNLIHLERLSIAFCNRMEVIVRGEEGEAEKGEDIVSGEGILFPRLQEVELGELPNLTSFCSVVGAGEAFSPVQLLPSLLKVHVHDCPRLTKLPLGSQSSPNLEMVKGEKEWFEGLVWDDEKSKTRFIPLFEVYEVEKEEEDDGEDEEI</sequence>
<dbReference type="InterPro" id="IPR057135">
    <property type="entry name" value="At4g27190-like_LRR"/>
</dbReference>
<dbReference type="GO" id="GO:0043531">
    <property type="term" value="F:ADP binding"/>
    <property type="evidence" value="ECO:0007669"/>
    <property type="project" value="InterPro"/>
</dbReference>
<gene>
    <name evidence="7" type="ORF">QJS10_CPB11g01478</name>
</gene>
<accession>A0AAV9DU78</accession>
<dbReference type="Gene3D" id="3.80.10.10">
    <property type="entry name" value="Ribonuclease Inhibitor"/>
    <property type="match status" value="2"/>
</dbReference>
<dbReference type="InterPro" id="IPR050905">
    <property type="entry name" value="Plant_NBS-LRR"/>
</dbReference>
<evidence type="ECO:0000313" key="8">
    <source>
        <dbReference type="Proteomes" id="UP001180020"/>
    </source>
</evidence>
<dbReference type="Proteomes" id="UP001180020">
    <property type="component" value="Unassembled WGS sequence"/>
</dbReference>
<dbReference type="SUPFAM" id="SSF52047">
    <property type="entry name" value="RNI-like"/>
    <property type="match status" value="1"/>
</dbReference>
<dbReference type="SUPFAM" id="SSF52058">
    <property type="entry name" value="L domain-like"/>
    <property type="match status" value="1"/>
</dbReference>
<dbReference type="EMBL" id="JAUJYO010000011">
    <property type="protein sequence ID" value="KAK1304532.1"/>
    <property type="molecule type" value="Genomic_DNA"/>
</dbReference>
<dbReference type="Gene3D" id="1.10.10.10">
    <property type="entry name" value="Winged helix-like DNA-binding domain superfamily/Winged helix DNA-binding domain"/>
    <property type="match status" value="1"/>
</dbReference>
<evidence type="ECO:0000256" key="1">
    <source>
        <dbReference type="ARBA" id="ARBA00008894"/>
    </source>
</evidence>
<dbReference type="InterPro" id="IPR027417">
    <property type="entry name" value="P-loop_NTPase"/>
</dbReference>
<dbReference type="AlphaFoldDB" id="A0AAV9DU78"/>
<evidence type="ECO:0000256" key="3">
    <source>
        <dbReference type="ARBA" id="ARBA00022821"/>
    </source>
</evidence>
<reference evidence="7" key="1">
    <citation type="journal article" date="2023" name="Nat. Commun.">
        <title>Diploid and tetraploid genomes of Acorus and the evolution of monocots.</title>
        <authorList>
            <person name="Ma L."/>
            <person name="Liu K.W."/>
            <person name="Li Z."/>
            <person name="Hsiao Y.Y."/>
            <person name="Qi Y."/>
            <person name="Fu T."/>
            <person name="Tang G.D."/>
            <person name="Zhang D."/>
            <person name="Sun W.H."/>
            <person name="Liu D.K."/>
            <person name="Li Y."/>
            <person name="Chen G.Z."/>
            <person name="Liu X.D."/>
            <person name="Liao X.Y."/>
            <person name="Jiang Y.T."/>
            <person name="Yu X."/>
            <person name="Hao Y."/>
            <person name="Huang J."/>
            <person name="Zhao X.W."/>
            <person name="Ke S."/>
            <person name="Chen Y.Y."/>
            <person name="Wu W.L."/>
            <person name="Hsu J.L."/>
            <person name="Lin Y.F."/>
            <person name="Huang M.D."/>
            <person name="Li C.Y."/>
            <person name="Huang L."/>
            <person name="Wang Z.W."/>
            <person name="Zhao X."/>
            <person name="Zhong W.Y."/>
            <person name="Peng D.H."/>
            <person name="Ahmad S."/>
            <person name="Lan S."/>
            <person name="Zhang J.S."/>
            <person name="Tsai W.C."/>
            <person name="Van de Peer Y."/>
            <person name="Liu Z.J."/>
        </authorList>
    </citation>
    <scope>NUCLEOTIDE SEQUENCE</scope>
    <source>
        <strain evidence="7">CP</strain>
    </source>
</reference>
<feature type="domain" description="NB-ARC" evidence="5">
    <location>
        <begin position="155"/>
        <end position="311"/>
    </location>
</feature>
<dbReference type="SUPFAM" id="SSF52540">
    <property type="entry name" value="P-loop containing nucleoside triphosphate hydrolases"/>
    <property type="match status" value="1"/>
</dbReference>
<dbReference type="Pfam" id="PF13855">
    <property type="entry name" value="LRR_8"/>
    <property type="match status" value="1"/>
</dbReference>
<dbReference type="Pfam" id="PF23247">
    <property type="entry name" value="LRR_RPS2"/>
    <property type="match status" value="2"/>
</dbReference>
<dbReference type="InterPro" id="IPR032675">
    <property type="entry name" value="LRR_dom_sf"/>
</dbReference>
<dbReference type="InterPro" id="IPR002182">
    <property type="entry name" value="NB-ARC"/>
</dbReference>
<dbReference type="GO" id="GO:0002758">
    <property type="term" value="P:innate immune response-activating signaling pathway"/>
    <property type="evidence" value="ECO:0007669"/>
    <property type="project" value="UniProtKB-ARBA"/>
</dbReference>
<comment type="caution">
    <text evidence="7">The sequence shown here is derived from an EMBL/GenBank/DDBJ whole genome shotgun (WGS) entry which is preliminary data.</text>
</comment>
<feature type="domain" description="Disease resistance protein At4g27190-like leucine-rich repeats" evidence="6">
    <location>
        <begin position="974"/>
        <end position="1092"/>
    </location>
</feature>
<dbReference type="GO" id="GO:0005524">
    <property type="term" value="F:ATP binding"/>
    <property type="evidence" value="ECO:0007669"/>
    <property type="project" value="UniProtKB-KW"/>
</dbReference>
<dbReference type="PRINTS" id="PR00364">
    <property type="entry name" value="DISEASERSIST"/>
</dbReference>
<evidence type="ECO:0000256" key="4">
    <source>
        <dbReference type="ARBA" id="ARBA00022840"/>
    </source>
</evidence>
<dbReference type="Pfam" id="PF00931">
    <property type="entry name" value="NB-ARC"/>
    <property type="match status" value="1"/>
</dbReference>
<feature type="domain" description="Disease resistance protein At4g27190-like leucine-rich repeats" evidence="6">
    <location>
        <begin position="801"/>
        <end position="944"/>
    </location>
</feature>
<keyword evidence="3" id="KW-0611">Plant defense</keyword>
<dbReference type="Gene3D" id="3.40.50.300">
    <property type="entry name" value="P-loop containing nucleotide triphosphate hydrolases"/>
    <property type="match status" value="1"/>
</dbReference>
<dbReference type="PANTHER" id="PTHR33463:SF198">
    <property type="entry name" value="RPP4C3"/>
    <property type="match status" value="1"/>
</dbReference>
<dbReference type="Gene3D" id="1.10.8.430">
    <property type="entry name" value="Helical domain of apoptotic protease-activating factors"/>
    <property type="match status" value="1"/>
</dbReference>
<evidence type="ECO:0000259" key="6">
    <source>
        <dbReference type="Pfam" id="PF23247"/>
    </source>
</evidence>
<dbReference type="PANTHER" id="PTHR33463">
    <property type="entry name" value="NB-ARC DOMAIN-CONTAINING PROTEIN-RELATED"/>
    <property type="match status" value="1"/>
</dbReference>
<dbReference type="GO" id="GO:0009626">
    <property type="term" value="P:plant-type hypersensitive response"/>
    <property type="evidence" value="ECO:0007669"/>
    <property type="project" value="UniProtKB-ARBA"/>
</dbReference>
<dbReference type="FunFam" id="1.10.10.10:FF:000322">
    <property type="entry name" value="Probable disease resistance protein At1g63360"/>
    <property type="match status" value="1"/>
</dbReference>
<dbReference type="InterPro" id="IPR036388">
    <property type="entry name" value="WH-like_DNA-bd_sf"/>
</dbReference>
<protein>
    <submittedName>
        <fullName evidence="7">Disease resistance protein</fullName>
    </submittedName>
</protein>
<name>A0AAV9DU78_ACOCL</name>
<evidence type="ECO:0000256" key="2">
    <source>
        <dbReference type="ARBA" id="ARBA00022737"/>
    </source>
</evidence>
<evidence type="ECO:0000313" key="7">
    <source>
        <dbReference type="EMBL" id="KAK1304532.1"/>
    </source>
</evidence>
<evidence type="ECO:0000259" key="5">
    <source>
        <dbReference type="Pfam" id="PF00931"/>
    </source>
</evidence>
<dbReference type="InterPro" id="IPR001611">
    <property type="entry name" value="Leu-rich_rpt"/>
</dbReference>
<keyword evidence="4" id="KW-0547">Nucleotide-binding</keyword>
<dbReference type="GO" id="GO:0042742">
    <property type="term" value="P:defense response to bacterium"/>
    <property type="evidence" value="ECO:0007669"/>
    <property type="project" value="UniProtKB-ARBA"/>
</dbReference>
<proteinExistence type="inferred from homology"/>